<keyword evidence="3" id="KW-1185">Reference proteome</keyword>
<dbReference type="EMBL" id="FSQW01000002">
    <property type="protein sequence ID" value="SIO12506.1"/>
    <property type="molecule type" value="Genomic_DNA"/>
</dbReference>
<dbReference type="Gene3D" id="2.60.120.10">
    <property type="entry name" value="Jelly Rolls"/>
    <property type="match status" value="1"/>
</dbReference>
<dbReference type="InterPro" id="IPR014710">
    <property type="entry name" value="RmlC-like_jellyroll"/>
</dbReference>
<dbReference type="InterPro" id="IPR011051">
    <property type="entry name" value="RmlC_Cupin_sf"/>
</dbReference>
<evidence type="ECO:0000313" key="2">
    <source>
        <dbReference type="EMBL" id="SIO12506.1"/>
    </source>
</evidence>
<keyword evidence="2" id="KW-0413">Isomerase</keyword>
<dbReference type="InterPro" id="IPR013096">
    <property type="entry name" value="Cupin_2"/>
</dbReference>
<gene>
    <name evidence="2" type="ORF">SAMN02745824_3046</name>
</gene>
<dbReference type="Proteomes" id="UP000185192">
    <property type="component" value="Unassembled WGS sequence"/>
</dbReference>
<dbReference type="SUPFAM" id="SSF51182">
    <property type="entry name" value="RmlC-like cupins"/>
    <property type="match status" value="1"/>
</dbReference>
<reference evidence="3" key="1">
    <citation type="submission" date="2016-11" db="EMBL/GenBank/DDBJ databases">
        <authorList>
            <person name="Varghese N."/>
            <person name="Submissions S."/>
        </authorList>
    </citation>
    <scope>NUCLEOTIDE SEQUENCE [LARGE SCALE GENOMIC DNA]</scope>
    <source>
        <strain evidence="3">DSM 22363</strain>
    </source>
</reference>
<proteinExistence type="predicted"/>
<dbReference type="GO" id="GO:0016853">
    <property type="term" value="F:isomerase activity"/>
    <property type="evidence" value="ECO:0007669"/>
    <property type="project" value="UniProtKB-KW"/>
</dbReference>
<dbReference type="PANTHER" id="PTHR36114:SF1">
    <property type="entry name" value="16.7 KDA PROTEIN IN WHIE LOCUS"/>
    <property type="match status" value="1"/>
</dbReference>
<dbReference type="CDD" id="cd02226">
    <property type="entry name" value="cupin_YdbB-like"/>
    <property type="match status" value="1"/>
</dbReference>
<feature type="domain" description="Cupin type-2" evidence="1">
    <location>
        <begin position="44"/>
        <end position="92"/>
    </location>
</feature>
<organism evidence="2 3">
    <name type="scientific">Parasphingorhabdus marina DSM 22363</name>
    <dbReference type="NCBI Taxonomy" id="1123272"/>
    <lineage>
        <taxon>Bacteria</taxon>
        <taxon>Pseudomonadati</taxon>
        <taxon>Pseudomonadota</taxon>
        <taxon>Alphaproteobacteria</taxon>
        <taxon>Sphingomonadales</taxon>
        <taxon>Sphingomonadaceae</taxon>
        <taxon>Parasphingorhabdus</taxon>
    </lineage>
</organism>
<dbReference type="Pfam" id="PF07883">
    <property type="entry name" value="Cupin_2"/>
    <property type="match status" value="1"/>
</dbReference>
<name>A0A1N6GYE9_9SPHN</name>
<dbReference type="STRING" id="1123272.SAMN02745824_3046"/>
<dbReference type="InterPro" id="IPR052044">
    <property type="entry name" value="PKS_Associated_Protein"/>
</dbReference>
<evidence type="ECO:0000313" key="3">
    <source>
        <dbReference type="Proteomes" id="UP000185192"/>
    </source>
</evidence>
<evidence type="ECO:0000259" key="1">
    <source>
        <dbReference type="Pfam" id="PF07883"/>
    </source>
</evidence>
<accession>A0A1N6GYE9</accession>
<dbReference type="AlphaFoldDB" id="A0A1N6GYE9"/>
<dbReference type="PANTHER" id="PTHR36114">
    <property type="entry name" value="16.7 KDA PROTEIN IN WHIE LOCUS"/>
    <property type="match status" value="1"/>
</dbReference>
<dbReference type="RefSeq" id="WP_204244803.1">
    <property type="nucleotide sequence ID" value="NZ_FSQW01000002.1"/>
</dbReference>
<protein>
    <submittedName>
        <fullName evidence="2">Mannose-6-phosphate isomerase, cupin superfamily</fullName>
    </submittedName>
</protein>
<sequence>MSTETQIEKVRLADAFASFSDHWSPKVAGDINDMQVKLAKFSGQFDWHHHEDEDELFLVVSGTMRMGLRSGDVDVGEGEFIIIPRGVEHRPEGLNGECHVLLLEPNTILNTGNVVTEKTVLKPDRL</sequence>